<reference evidence="4" key="1">
    <citation type="submission" date="2011-04" db="EMBL/GenBank/DDBJ databases">
        <title>Complete sequence of Cellvibrio gilvus ATCC 13127.</title>
        <authorList>
            <person name="Lucas S."/>
            <person name="Han J."/>
            <person name="Lapidus A."/>
            <person name="Cheng J.-F."/>
            <person name="Goodwin L."/>
            <person name="Pitluck S."/>
            <person name="Peters L."/>
            <person name="Munk A."/>
            <person name="Detter J.C."/>
            <person name="Han C."/>
            <person name="Tapia R."/>
            <person name="Land M."/>
            <person name="Hauser L."/>
            <person name="Kyrpides N."/>
            <person name="Ivanova N."/>
            <person name="Ovchinnikova G."/>
            <person name="Pagani I."/>
            <person name="Mead D."/>
            <person name="Brumm P."/>
            <person name="Woyke T."/>
        </authorList>
    </citation>
    <scope>NUCLEOTIDE SEQUENCE [LARGE SCALE GENOMIC DNA]</scope>
    <source>
        <strain evidence="4">ATCC 13127 / NRRL B-14078</strain>
    </source>
</reference>
<accession>F8A0R8</accession>
<feature type="region of interest" description="Disordered" evidence="1">
    <location>
        <begin position="81"/>
        <end position="100"/>
    </location>
</feature>
<dbReference type="HOGENOM" id="CLU_2300746_0_0_11"/>
<protein>
    <submittedName>
        <fullName evidence="3">Uncharacterized protein</fullName>
    </submittedName>
</protein>
<evidence type="ECO:0000256" key="2">
    <source>
        <dbReference type="SAM" id="Phobius"/>
    </source>
</evidence>
<dbReference type="STRING" id="593907.Celgi_1021"/>
<keyword evidence="2" id="KW-1133">Transmembrane helix</keyword>
<proteinExistence type="predicted"/>
<dbReference type="Proteomes" id="UP000000485">
    <property type="component" value="Chromosome"/>
</dbReference>
<evidence type="ECO:0000256" key="1">
    <source>
        <dbReference type="SAM" id="MobiDB-lite"/>
    </source>
</evidence>
<dbReference type="RefSeq" id="WP_013883059.1">
    <property type="nucleotide sequence ID" value="NC_015671.1"/>
</dbReference>
<dbReference type="KEGG" id="cga:Celgi_1021"/>
<name>F8A0R8_CELGA</name>
<evidence type="ECO:0000313" key="3">
    <source>
        <dbReference type="EMBL" id="AEI11540.1"/>
    </source>
</evidence>
<gene>
    <name evidence="3" type="ordered locus">Celgi_1021</name>
</gene>
<feature type="transmembrane region" description="Helical" evidence="2">
    <location>
        <begin position="12"/>
        <end position="33"/>
    </location>
</feature>
<keyword evidence="2" id="KW-0812">Transmembrane</keyword>
<dbReference type="EMBL" id="CP002665">
    <property type="protein sequence ID" value="AEI11540.1"/>
    <property type="molecule type" value="Genomic_DNA"/>
</dbReference>
<sequence length="100" mass="10361">MHQTAKRCVQWAVGLWLLGAVVLIYGAQAYVWLADEVGSDAQAGLDAVDIVLTIARSALFPLGAVLIGAAVVIQTLAPGLRATSPGLQPARLADKGSPQQ</sequence>
<keyword evidence="4" id="KW-1185">Reference proteome</keyword>
<evidence type="ECO:0000313" key="4">
    <source>
        <dbReference type="Proteomes" id="UP000000485"/>
    </source>
</evidence>
<dbReference type="OrthoDB" id="5147804at2"/>
<keyword evidence="2" id="KW-0472">Membrane</keyword>
<organism evidence="3 4">
    <name type="scientific">Cellulomonas gilvus (strain ATCC 13127 / NRRL B-14078)</name>
    <name type="common">Cellvibrio gilvus</name>
    <dbReference type="NCBI Taxonomy" id="593907"/>
    <lineage>
        <taxon>Bacteria</taxon>
        <taxon>Bacillati</taxon>
        <taxon>Actinomycetota</taxon>
        <taxon>Actinomycetes</taxon>
        <taxon>Micrococcales</taxon>
        <taxon>Cellulomonadaceae</taxon>
        <taxon>Cellulomonas</taxon>
    </lineage>
</organism>
<feature type="transmembrane region" description="Helical" evidence="2">
    <location>
        <begin position="53"/>
        <end position="73"/>
    </location>
</feature>
<dbReference type="AlphaFoldDB" id="F8A0R8"/>